<dbReference type="HOGENOM" id="CLU_3375957_0_0_6"/>
<dbReference type="EMBL" id="CP000472">
    <property type="protein sequence ID" value="ACJ27356.1"/>
    <property type="molecule type" value="Genomic_DNA"/>
</dbReference>
<accession>B8CI81</accession>
<dbReference type="AlphaFoldDB" id="B8CI81"/>
<dbReference type="Proteomes" id="UP000000753">
    <property type="component" value="Chromosome"/>
</dbReference>
<reference evidence="1 2" key="1">
    <citation type="journal article" date="2008" name="PLoS ONE">
        <title>Environmental adaptation: genomic analysis of the piezotolerant and psychrotolerant deep-sea iron reducing bacterium Shewanella piezotolerans WP3.</title>
        <authorList>
            <person name="Wang F."/>
            <person name="Wang J."/>
            <person name="Jian H."/>
            <person name="Zhang B."/>
            <person name="Li S."/>
            <person name="Wang F."/>
            <person name="Zeng X."/>
            <person name="Gao L."/>
            <person name="Bartlett D.H."/>
            <person name="Yu J."/>
            <person name="Hu S."/>
            <person name="Xiao X."/>
        </authorList>
    </citation>
    <scope>NUCLEOTIDE SEQUENCE [LARGE SCALE GENOMIC DNA]</scope>
    <source>
        <strain evidence="2">WP3 / JCM 13877</strain>
    </source>
</reference>
<proteinExistence type="predicted"/>
<gene>
    <name evidence="1" type="ordered locus">swp_0528</name>
</gene>
<name>B8CI81_SHEPW</name>
<keyword evidence="2" id="KW-1185">Reference proteome</keyword>
<organism evidence="1 2">
    <name type="scientific">Shewanella piezotolerans (strain WP3 / JCM 13877)</name>
    <dbReference type="NCBI Taxonomy" id="225849"/>
    <lineage>
        <taxon>Bacteria</taxon>
        <taxon>Pseudomonadati</taxon>
        <taxon>Pseudomonadota</taxon>
        <taxon>Gammaproteobacteria</taxon>
        <taxon>Alteromonadales</taxon>
        <taxon>Shewanellaceae</taxon>
        <taxon>Shewanella</taxon>
    </lineage>
</organism>
<sequence length="34" mass="3665">MLVIDDFLGNLKEISQVSNKKAVEIAKHAPSPAT</sequence>
<protein>
    <submittedName>
        <fullName evidence="1">Uncharacterized protein</fullName>
    </submittedName>
</protein>
<evidence type="ECO:0000313" key="1">
    <source>
        <dbReference type="EMBL" id="ACJ27356.1"/>
    </source>
</evidence>
<dbReference type="KEGG" id="swp:swp_0528"/>
<evidence type="ECO:0000313" key="2">
    <source>
        <dbReference type="Proteomes" id="UP000000753"/>
    </source>
</evidence>